<gene>
    <name evidence="1" type="ORF">QQZ08_003710</name>
</gene>
<accession>A0ABR1I7W2</accession>
<keyword evidence="2" id="KW-1185">Reference proteome</keyword>
<evidence type="ECO:0000313" key="2">
    <source>
        <dbReference type="Proteomes" id="UP001498421"/>
    </source>
</evidence>
<dbReference type="EMBL" id="JAZAVK010000026">
    <property type="protein sequence ID" value="KAK7429684.1"/>
    <property type="molecule type" value="Genomic_DNA"/>
</dbReference>
<comment type="caution">
    <text evidence="1">The sequence shown here is derived from an EMBL/GenBank/DDBJ whole genome shotgun (WGS) entry which is preliminary data.</text>
</comment>
<dbReference type="Proteomes" id="UP001498421">
    <property type="component" value="Unassembled WGS sequence"/>
</dbReference>
<protein>
    <submittedName>
        <fullName evidence="1">Uncharacterized protein</fullName>
    </submittedName>
</protein>
<evidence type="ECO:0000313" key="1">
    <source>
        <dbReference type="EMBL" id="KAK7429684.1"/>
    </source>
</evidence>
<reference evidence="1 2" key="1">
    <citation type="journal article" date="2025" name="Microbiol. Resour. Announc.">
        <title>Draft genome sequences for Neonectria magnoliae and Neonectria punicea, canker pathogens of Liriodendron tulipifera and Acer saccharum in West Virginia.</title>
        <authorList>
            <person name="Petronek H.M."/>
            <person name="Kasson M.T."/>
            <person name="Metheny A.M."/>
            <person name="Stauder C.M."/>
            <person name="Lovett B."/>
            <person name="Lynch S.C."/>
            <person name="Garnas J.R."/>
            <person name="Kasson L.R."/>
            <person name="Stajich J.E."/>
        </authorList>
    </citation>
    <scope>NUCLEOTIDE SEQUENCE [LARGE SCALE GENOMIC DNA]</scope>
    <source>
        <strain evidence="1 2">NRRL 64651</strain>
    </source>
</reference>
<name>A0ABR1I7W2_9HYPO</name>
<organism evidence="1 2">
    <name type="scientific">Neonectria magnoliae</name>
    <dbReference type="NCBI Taxonomy" id="2732573"/>
    <lineage>
        <taxon>Eukaryota</taxon>
        <taxon>Fungi</taxon>
        <taxon>Dikarya</taxon>
        <taxon>Ascomycota</taxon>
        <taxon>Pezizomycotina</taxon>
        <taxon>Sordariomycetes</taxon>
        <taxon>Hypocreomycetidae</taxon>
        <taxon>Hypocreales</taxon>
        <taxon>Nectriaceae</taxon>
        <taxon>Neonectria</taxon>
    </lineage>
</organism>
<proteinExistence type="predicted"/>
<sequence length="235" mass="26281">MSISLDKYDTQASSPFFTKLNADVRRMVYTDLFGSRDVQVYLGYDFSKELKSDRMPGLRTPQWAHNICAKDDGQDPRLEEEEGEEGPLTFLAATMIGTCKQADVEGIAVGQQHQLFKHLEFSLWSSSFVNAQRQYSVDAASLHLMLAQLAQQRRRINVRIGILDDDGATKVPQMFYEAAPRLLKMLVGNGNVKAEVFATGEQKMNLEENMGGYESDLLTLIARGSCLAKEGDDLD</sequence>